<gene>
    <name evidence="2" type="ORF">MYP_1896</name>
</gene>
<dbReference type="STRING" id="153721.MYP_1896"/>
<feature type="transmembrane region" description="Helical" evidence="1">
    <location>
        <begin position="150"/>
        <end position="170"/>
    </location>
</feature>
<accession>A0A098LEF6</accession>
<proteinExistence type="predicted"/>
<dbReference type="Proteomes" id="UP000030185">
    <property type="component" value="Unassembled WGS sequence"/>
</dbReference>
<evidence type="ECO:0000313" key="2">
    <source>
        <dbReference type="EMBL" id="GAL84668.1"/>
    </source>
</evidence>
<protein>
    <submittedName>
        <fullName evidence="2">Uncharacterized protein</fullName>
    </submittedName>
</protein>
<dbReference type="EMBL" id="BBLT01000003">
    <property type="protein sequence ID" value="GAL84668.1"/>
    <property type="molecule type" value="Genomic_DNA"/>
</dbReference>
<name>A0A098LEF6_9BACT</name>
<keyword evidence="1" id="KW-0472">Membrane</keyword>
<dbReference type="AlphaFoldDB" id="A0A098LEF6"/>
<sequence>MLTDNFVKNESLGVKIKLLIRKILGREKNKLATFAQKFYQYPSIKYLSKLEAVKHKFTESQLPSYLSAENFATTIINMLKERGAGTSVSEQIDYSFRFNTCQIQQETLKQLTNLYNDSGRDEFLFQKKLESWFDATMDRASGWYKRKIQWILFLVGFVIAIMFNVDSIAITRKLSADKTARDKVISMALQSRDSSQSSDYILNSKFYDSQPAKYKTLLAEADSANMVMGIGWDNLPDSEIRFWRFTLKAKLPYHALNPLGSNFWGLVITAIALSLGAPFWFDLLKKVVSIRGAGVKPEKKPVLEVEEKSTNFFRPSNDVLNEIYNPIIPDVAEEARKELQTIAGVWSVGLGYIKSGSEKIKAVEVNVQDISVQRNAENKLGKEFKSLPVNYIINKEPITNDLAGGAEVGNLTRINGFGVVSCLLRKNESDKIFFLSCWHVLKGDTIWRANTGKTELIANGNDDIIGYLVDGALTDNFDIGIGELSSPESYSDFNKSQNISRGWRMVTVSDAMNETEVFFVSKRSFKQSAVIYNDKVSKSILYADGNNYMLKDLFSIVRYKVDGTIVAPAENGDSGAVVVDGAGYPLGIVVASDSKFSYAVKFSNFMGENAPYSDYKVLIL</sequence>
<feature type="transmembrane region" description="Helical" evidence="1">
    <location>
        <begin position="263"/>
        <end position="281"/>
    </location>
</feature>
<evidence type="ECO:0000313" key="3">
    <source>
        <dbReference type="Proteomes" id="UP000030185"/>
    </source>
</evidence>
<reference evidence="2 3" key="1">
    <citation type="submission" date="2014-09" db="EMBL/GenBank/DDBJ databases">
        <title>Sporocytophaga myxococcoides PG-01 genome sequencing.</title>
        <authorList>
            <person name="Liu L."/>
            <person name="Gao P.J."/>
            <person name="Chen G.J."/>
            <person name="Wang L.S."/>
        </authorList>
    </citation>
    <scope>NUCLEOTIDE SEQUENCE [LARGE SCALE GENOMIC DNA]</scope>
    <source>
        <strain evidence="2 3">PG-01</strain>
    </source>
</reference>
<evidence type="ECO:0000256" key="1">
    <source>
        <dbReference type="SAM" id="Phobius"/>
    </source>
</evidence>
<organism evidence="2 3">
    <name type="scientific">Sporocytophaga myxococcoides</name>
    <dbReference type="NCBI Taxonomy" id="153721"/>
    <lineage>
        <taxon>Bacteria</taxon>
        <taxon>Pseudomonadati</taxon>
        <taxon>Bacteroidota</taxon>
        <taxon>Cytophagia</taxon>
        <taxon>Cytophagales</taxon>
        <taxon>Cytophagaceae</taxon>
        <taxon>Sporocytophaga</taxon>
    </lineage>
</organism>
<keyword evidence="3" id="KW-1185">Reference proteome</keyword>
<comment type="caution">
    <text evidence="2">The sequence shown here is derived from an EMBL/GenBank/DDBJ whole genome shotgun (WGS) entry which is preliminary data.</text>
</comment>
<keyword evidence="1" id="KW-1133">Transmembrane helix</keyword>
<dbReference type="eggNOG" id="ENOG502ZAQR">
    <property type="taxonomic scope" value="Bacteria"/>
</dbReference>
<keyword evidence="1" id="KW-0812">Transmembrane</keyword>